<organism evidence="2 3">
    <name type="scientific">Nitrosomonas europaea (strain ATCC 19718 / CIP 103999 / KCTC 2705 / NBRC 14298)</name>
    <dbReference type="NCBI Taxonomy" id="228410"/>
    <lineage>
        <taxon>Bacteria</taxon>
        <taxon>Pseudomonadati</taxon>
        <taxon>Pseudomonadota</taxon>
        <taxon>Betaproteobacteria</taxon>
        <taxon>Nitrosomonadales</taxon>
        <taxon>Nitrosomonadaceae</taxon>
        <taxon>Nitrosomonas</taxon>
    </lineage>
</organism>
<dbReference type="InterPro" id="IPR019734">
    <property type="entry name" value="TPR_rpt"/>
</dbReference>
<proteinExistence type="predicted"/>
<dbReference type="GeneID" id="87105295"/>
<dbReference type="InterPro" id="IPR011990">
    <property type="entry name" value="TPR-like_helical_dom_sf"/>
</dbReference>
<evidence type="ECO:0000313" key="2">
    <source>
        <dbReference type="EMBL" id="CAD86070.1"/>
    </source>
</evidence>
<gene>
    <name evidence="2" type="ordered locus">NE2159</name>
</gene>
<sequence length="224" mass="25652">MSMKILKASVFVIIVFFLMPLPVVAAKKGIYCGELKGSHYGPFDYMDRFNHSEQLKIVEDFHFTSDVEDLIRGSTSSTPAKDLNYTLHAWPNHHRALVSLFKYSIKEKSTRIKGLKYPVECYFDRAIRMNMKDVQVRSIYSAFLSHRGRNKEALEQLEVAANLEPDNATILYNLGLLYFKQKNYEKASHYAEKAYALDYPLPGLRNKLIQAGKWRGSASGRSGK</sequence>
<dbReference type="eggNOG" id="COG0457">
    <property type="taxonomic scope" value="Bacteria"/>
</dbReference>
<dbReference type="EMBL" id="AL954747">
    <property type="protein sequence ID" value="CAD86070.1"/>
    <property type="molecule type" value="Genomic_DNA"/>
</dbReference>
<dbReference type="Gene3D" id="1.25.40.10">
    <property type="entry name" value="Tetratricopeptide repeat domain"/>
    <property type="match status" value="1"/>
</dbReference>
<keyword evidence="1" id="KW-0802">TPR repeat</keyword>
<dbReference type="SUPFAM" id="SSF48452">
    <property type="entry name" value="TPR-like"/>
    <property type="match status" value="1"/>
</dbReference>
<dbReference type="AlphaFoldDB" id="Q82SY7"/>
<evidence type="ECO:0000313" key="3">
    <source>
        <dbReference type="Proteomes" id="UP000001416"/>
    </source>
</evidence>
<reference evidence="2 3" key="1">
    <citation type="journal article" date="2003" name="J. Bacteriol.">
        <title>Complete genome sequence of the ammonia-oxidizing bacterium and obligate chemolithoautotroph Nitrosomonas europaea.</title>
        <authorList>
            <person name="Chain P."/>
            <person name="Lamerdin J."/>
            <person name="Larimer F."/>
            <person name="Regala W."/>
            <person name="Land M."/>
            <person name="Hauser L."/>
            <person name="Hooper A."/>
            <person name="Klotz M."/>
            <person name="Norton J."/>
            <person name="Sayavedra-Soto L."/>
            <person name="Arciero D."/>
            <person name="Hommes N."/>
            <person name="Whittaker M."/>
            <person name="Arp D."/>
        </authorList>
    </citation>
    <scope>NUCLEOTIDE SEQUENCE [LARGE SCALE GENOMIC DNA]</scope>
    <source>
        <strain evidence="3">ATCC 19718 / CIP 103999 / KCTC 2705 / NBRC 14298</strain>
    </source>
</reference>
<dbReference type="Pfam" id="PF13414">
    <property type="entry name" value="TPR_11"/>
    <property type="match status" value="1"/>
</dbReference>
<accession>Q82SY7</accession>
<feature type="repeat" description="TPR" evidence="1">
    <location>
        <begin position="168"/>
        <end position="201"/>
    </location>
</feature>
<evidence type="ECO:0000256" key="1">
    <source>
        <dbReference type="PROSITE-ProRule" id="PRU00339"/>
    </source>
</evidence>
<dbReference type="Proteomes" id="UP000001416">
    <property type="component" value="Chromosome"/>
</dbReference>
<dbReference type="KEGG" id="neu:NE2159"/>
<keyword evidence="3" id="KW-1185">Reference proteome</keyword>
<name>Q82SY7_NITEU</name>
<dbReference type="HOGENOM" id="CLU_097428_0_0_4"/>
<dbReference type="RefSeq" id="WP_011112657.1">
    <property type="nucleotide sequence ID" value="NC_004757.1"/>
</dbReference>
<dbReference type="OrthoDB" id="8525350at2"/>
<dbReference type="SMART" id="SM00028">
    <property type="entry name" value="TPR"/>
    <property type="match status" value="1"/>
</dbReference>
<protein>
    <submittedName>
        <fullName evidence="2">TPR repeat</fullName>
    </submittedName>
</protein>
<dbReference type="PROSITE" id="PS50005">
    <property type="entry name" value="TPR"/>
    <property type="match status" value="1"/>
</dbReference>
<dbReference type="STRING" id="228410.NE2159"/>